<evidence type="ECO:0000313" key="2">
    <source>
        <dbReference type="EMBL" id="KGX89822.1"/>
    </source>
</evidence>
<dbReference type="Proteomes" id="UP000030403">
    <property type="component" value="Unassembled WGS sequence"/>
</dbReference>
<accession>A0A0A5I1T8</accession>
<evidence type="ECO:0000313" key="3">
    <source>
        <dbReference type="Proteomes" id="UP000030403"/>
    </source>
</evidence>
<name>A0A0A5I1T8_9BACI</name>
<keyword evidence="3" id="KW-1185">Reference proteome</keyword>
<feature type="compositionally biased region" description="Basic residues" evidence="1">
    <location>
        <begin position="48"/>
        <end position="61"/>
    </location>
</feature>
<feature type="region of interest" description="Disordered" evidence="1">
    <location>
        <begin position="1"/>
        <end position="67"/>
    </location>
</feature>
<protein>
    <submittedName>
        <fullName evidence="2">Uncharacterized protein</fullName>
    </submittedName>
</protein>
<organism evidence="2 3">
    <name type="scientific">Pontibacillus marinus BH030004 = DSM 16465</name>
    <dbReference type="NCBI Taxonomy" id="1385511"/>
    <lineage>
        <taxon>Bacteria</taxon>
        <taxon>Bacillati</taxon>
        <taxon>Bacillota</taxon>
        <taxon>Bacilli</taxon>
        <taxon>Bacillales</taxon>
        <taxon>Bacillaceae</taxon>
        <taxon>Pontibacillus</taxon>
    </lineage>
</organism>
<gene>
    <name evidence="2" type="ORF">N783_04265</name>
</gene>
<dbReference type="EMBL" id="AVPF01000012">
    <property type="protein sequence ID" value="KGX89822.1"/>
    <property type="molecule type" value="Genomic_DNA"/>
</dbReference>
<feature type="compositionally biased region" description="Basic and acidic residues" evidence="1">
    <location>
        <begin position="7"/>
        <end position="22"/>
    </location>
</feature>
<evidence type="ECO:0000256" key="1">
    <source>
        <dbReference type="SAM" id="MobiDB-lite"/>
    </source>
</evidence>
<sequence length="67" mass="7511">MTPPVERASEIPQERSDEEARSVFRGKQPVPQPADLHKSDGTIPHQLIPHHSHITNKKVLHHQGIGL</sequence>
<comment type="caution">
    <text evidence="2">The sequence shown here is derived from an EMBL/GenBank/DDBJ whole genome shotgun (WGS) entry which is preliminary data.</text>
</comment>
<dbReference type="AlphaFoldDB" id="A0A0A5I1T8"/>
<proteinExistence type="predicted"/>
<reference evidence="2 3" key="1">
    <citation type="submission" date="2013-08" db="EMBL/GenBank/DDBJ databases">
        <authorList>
            <person name="Huang J."/>
            <person name="Wang G."/>
        </authorList>
    </citation>
    <scope>NUCLEOTIDE SEQUENCE [LARGE SCALE GENOMIC DNA]</scope>
    <source>
        <strain evidence="2 3">BH030004</strain>
    </source>
</reference>